<feature type="compositionally biased region" description="Polar residues" evidence="7">
    <location>
        <begin position="183"/>
        <end position="192"/>
    </location>
</feature>
<gene>
    <name evidence="10" type="primary">LOC106752314</name>
</gene>
<feature type="compositionally biased region" description="Low complexity" evidence="7">
    <location>
        <begin position="411"/>
        <end position="435"/>
    </location>
</feature>
<dbReference type="InterPro" id="IPR009057">
    <property type="entry name" value="Homeodomain-like_sf"/>
</dbReference>
<dbReference type="GO" id="GO:0005634">
    <property type="term" value="C:nucleus"/>
    <property type="evidence" value="ECO:0007669"/>
    <property type="project" value="UniProtKB-SubCell"/>
</dbReference>
<name>A0A6P3YHV1_DINQU</name>
<comment type="subcellular location">
    <subcellularLocation>
        <location evidence="1 6">Nucleus</location>
    </subcellularLocation>
</comment>
<keyword evidence="3 6" id="KW-0238">DNA-binding</keyword>
<feature type="region of interest" description="Disordered" evidence="7">
    <location>
        <begin position="163"/>
        <end position="269"/>
    </location>
</feature>
<protein>
    <submittedName>
        <fullName evidence="10">Homeobox protein PKNOX2-like isoform X4</fullName>
    </submittedName>
</protein>
<sequence>MTYGHKKENKCCRRMQEGNTAVALAMVTPGYDQDPASGVADYTTHQDQAQFEADKRAVYKHPLFPLLALLFERCEQATQSSDNSTSESFNMDIQAFVQHQERDRKPFLINDPEIDGLMIKAIQVLRIHLLELEKVQELCKDFCNRYITCLKGKMQSENLLRSDYSHHGHDMGPSSGSNGSSPLQVLSSTGNDVESGANGFRVSRGDSLAENDGASQIAREESVSNDQPSSVRSSSAVQRSAKPSSQDHDDPLSPSAVHGSTPLSQIGAHPCAPVNDMYLGQDITVTGSPSPAASEDEDEGCATTGNAASNHSGNHRSNHGSARKGRQKRGVLPKQATGIMRSWLFQHLVHPYPTEDEKRQIASQTNLTLLQVNNWFINARRRILQPMLDAGAEAVPRVGKRHKVSKHAAVQQQTPQQQQQAGWQSEDSASDSGSSDGEGDAARSKDGNDSDEDDLH</sequence>
<dbReference type="GO" id="GO:0000987">
    <property type="term" value="F:cis-regulatory region sequence-specific DNA binding"/>
    <property type="evidence" value="ECO:0007669"/>
    <property type="project" value="UniProtKB-ARBA"/>
</dbReference>
<feature type="compositionally biased region" description="Basic residues" evidence="7">
    <location>
        <begin position="313"/>
        <end position="331"/>
    </location>
</feature>
<organism evidence="9 10">
    <name type="scientific">Dinoponera quadriceps</name>
    <name type="common">South American ant</name>
    <dbReference type="NCBI Taxonomy" id="609295"/>
    <lineage>
        <taxon>Eukaryota</taxon>
        <taxon>Metazoa</taxon>
        <taxon>Ecdysozoa</taxon>
        <taxon>Arthropoda</taxon>
        <taxon>Hexapoda</taxon>
        <taxon>Insecta</taxon>
        <taxon>Pterygota</taxon>
        <taxon>Neoptera</taxon>
        <taxon>Endopterygota</taxon>
        <taxon>Hymenoptera</taxon>
        <taxon>Apocrita</taxon>
        <taxon>Aculeata</taxon>
        <taxon>Formicoidea</taxon>
        <taxon>Formicidae</taxon>
        <taxon>Ponerinae</taxon>
        <taxon>Ponerini</taxon>
        <taxon>Dinoponera</taxon>
    </lineage>
</organism>
<dbReference type="Gene3D" id="1.10.10.60">
    <property type="entry name" value="Homeodomain-like"/>
    <property type="match status" value="1"/>
</dbReference>
<dbReference type="PROSITE" id="PS50071">
    <property type="entry name" value="HOMEOBOX_2"/>
    <property type="match status" value="1"/>
</dbReference>
<dbReference type="Pfam" id="PF16493">
    <property type="entry name" value="Meis_PKNOX_N"/>
    <property type="match status" value="1"/>
</dbReference>
<dbReference type="SMART" id="SM00389">
    <property type="entry name" value="HOX"/>
    <property type="match status" value="1"/>
</dbReference>
<dbReference type="OrthoDB" id="10056939at2759"/>
<keyword evidence="9" id="KW-1185">Reference proteome</keyword>
<keyword evidence="4 6" id="KW-0371">Homeobox</keyword>
<evidence type="ECO:0000256" key="7">
    <source>
        <dbReference type="SAM" id="MobiDB-lite"/>
    </source>
</evidence>
<dbReference type="GO" id="GO:0048646">
    <property type="term" value="P:anatomical structure formation involved in morphogenesis"/>
    <property type="evidence" value="ECO:0007669"/>
    <property type="project" value="UniProtKB-ARBA"/>
</dbReference>
<dbReference type="Pfam" id="PF05920">
    <property type="entry name" value="Homeobox_KN"/>
    <property type="match status" value="1"/>
</dbReference>
<comment type="similarity">
    <text evidence="2">Belongs to the TALE/MEIS homeobox family.</text>
</comment>
<evidence type="ECO:0000259" key="8">
    <source>
        <dbReference type="PROSITE" id="PS50071"/>
    </source>
</evidence>
<evidence type="ECO:0000313" key="9">
    <source>
        <dbReference type="Proteomes" id="UP000515204"/>
    </source>
</evidence>
<dbReference type="InterPro" id="IPR008422">
    <property type="entry name" value="KN_HD"/>
</dbReference>
<dbReference type="GO" id="GO:0009887">
    <property type="term" value="P:animal organ morphogenesis"/>
    <property type="evidence" value="ECO:0007669"/>
    <property type="project" value="UniProtKB-ARBA"/>
</dbReference>
<dbReference type="InterPro" id="IPR050224">
    <property type="entry name" value="TALE_homeobox"/>
</dbReference>
<dbReference type="FunFam" id="1.10.10.60:FF:000004">
    <property type="entry name" value="Meis2 homeobox isoform 2c"/>
    <property type="match status" value="1"/>
</dbReference>
<evidence type="ECO:0000256" key="3">
    <source>
        <dbReference type="ARBA" id="ARBA00023125"/>
    </source>
</evidence>
<proteinExistence type="inferred from homology"/>
<dbReference type="InterPro" id="IPR032453">
    <property type="entry name" value="PKNOX/Meis_N"/>
</dbReference>
<evidence type="ECO:0000256" key="2">
    <source>
        <dbReference type="ARBA" id="ARBA00009661"/>
    </source>
</evidence>
<dbReference type="GO" id="GO:0001654">
    <property type="term" value="P:eye development"/>
    <property type="evidence" value="ECO:0007669"/>
    <property type="project" value="UniProtKB-ARBA"/>
</dbReference>
<evidence type="ECO:0000256" key="4">
    <source>
        <dbReference type="ARBA" id="ARBA00023155"/>
    </source>
</evidence>
<feature type="compositionally biased region" description="Polar residues" evidence="7">
    <location>
        <begin position="303"/>
        <end position="312"/>
    </location>
</feature>
<dbReference type="GO" id="GO:0048663">
    <property type="term" value="P:neuron fate commitment"/>
    <property type="evidence" value="ECO:0007669"/>
    <property type="project" value="UniProtKB-ARBA"/>
</dbReference>
<reference evidence="10" key="1">
    <citation type="submission" date="2025-08" db="UniProtKB">
        <authorList>
            <consortium name="RefSeq"/>
        </authorList>
    </citation>
    <scope>IDENTIFICATION</scope>
</reference>
<feature type="region of interest" description="Disordered" evidence="7">
    <location>
        <begin position="396"/>
        <end position="456"/>
    </location>
</feature>
<evidence type="ECO:0000256" key="5">
    <source>
        <dbReference type="ARBA" id="ARBA00023242"/>
    </source>
</evidence>
<dbReference type="Proteomes" id="UP000515204">
    <property type="component" value="Unplaced"/>
</dbReference>
<feature type="compositionally biased region" description="Low complexity" evidence="7">
    <location>
        <begin position="227"/>
        <end position="241"/>
    </location>
</feature>
<feature type="region of interest" description="Disordered" evidence="7">
    <location>
        <begin position="282"/>
        <end position="331"/>
    </location>
</feature>
<dbReference type="InterPro" id="IPR001356">
    <property type="entry name" value="HD"/>
</dbReference>
<dbReference type="GeneID" id="106752314"/>
<dbReference type="PANTHER" id="PTHR11850">
    <property type="entry name" value="HOMEOBOX PROTEIN TRANSCRIPTION FACTORS"/>
    <property type="match status" value="1"/>
</dbReference>
<dbReference type="GO" id="GO:0006355">
    <property type="term" value="P:regulation of DNA-templated transcription"/>
    <property type="evidence" value="ECO:0007669"/>
    <property type="project" value="InterPro"/>
</dbReference>
<feature type="domain" description="Homeobox" evidence="8">
    <location>
        <begin position="323"/>
        <end position="386"/>
    </location>
</feature>
<dbReference type="RefSeq" id="XP_014489417.1">
    <property type="nucleotide sequence ID" value="XM_014633931.1"/>
</dbReference>
<evidence type="ECO:0000256" key="1">
    <source>
        <dbReference type="ARBA" id="ARBA00004123"/>
    </source>
</evidence>
<feature type="compositionally biased region" description="Low complexity" evidence="7">
    <location>
        <begin position="172"/>
        <end position="182"/>
    </location>
</feature>
<evidence type="ECO:0000256" key="6">
    <source>
        <dbReference type="PROSITE-ProRule" id="PRU00108"/>
    </source>
</evidence>
<dbReference type="AlphaFoldDB" id="A0A6P3YHV1"/>
<dbReference type="SUPFAM" id="SSF46689">
    <property type="entry name" value="Homeodomain-like"/>
    <property type="match status" value="1"/>
</dbReference>
<feature type="DNA-binding region" description="Homeobox" evidence="6">
    <location>
        <begin position="325"/>
        <end position="387"/>
    </location>
</feature>
<dbReference type="CDD" id="cd00086">
    <property type="entry name" value="homeodomain"/>
    <property type="match status" value="1"/>
</dbReference>
<evidence type="ECO:0000313" key="10">
    <source>
        <dbReference type="RefSeq" id="XP_014489417.1"/>
    </source>
</evidence>
<accession>A0A6P3YHV1</accession>
<keyword evidence="5 6" id="KW-0539">Nucleus</keyword>